<keyword evidence="2 4" id="KW-0238">DNA-binding</keyword>
<organism evidence="6 7">
    <name type="scientific">Nocardioides flavus</name>
    <name type="common">ex Wang et al. 2016</name>
    <dbReference type="NCBI Taxonomy" id="2058780"/>
    <lineage>
        <taxon>Bacteria</taxon>
        <taxon>Bacillati</taxon>
        <taxon>Actinomycetota</taxon>
        <taxon>Actinomycetes</taxon>
        <taxon>Propionibacteriales</taxon>
        <taxon>Nocardioidaceae</taxon>
        <taxon>Nocardioides</taxon>
    </lineage>
</organism>
<name>A0ABQ3HLC1_9ACTN</name>
<dbReference type="InterPro" id="IPR036271">
    <property type="entry name" value="Tet_transcr_reg_TetR-rel_C_sf"/>
</dbReference>
<dbReference type="Gene3D" id="1.10.357.10">
    <property type="entry name" value="Tetracycline Repressor, domain 2"/>
    <property type="match status" value="1"/>
</dbReference>
<evidence type="ECO:0000313" key="7">
    <source>
        <dbReference type="Proteomes" id="UP000597341"/>
    </source>
</evidence>
<dbReference type="PANTHER" id="PTHR30055:SF234">
    <property type="entry name" value="HTH-TYPE TRANSCRIPTIONAL REGULATOR BETI"/>
    <property type="match status" value="1"/>
</dbReference>
<dbReference type="SUPFAM" id="SSF48498">
    <property type="entry name" value="Tetracyclin repressor-like, C-terminal domain"/>
    <property type="match status" value="1"/>
</dbReference>
<evidence type="ECO:0000313" key="6">
    <source>
        <dbReference type="EMBL" id="GHE17710.1"/>
    </source>
</evidence>
<feature type="DNA-binding region" description="H-T-H motif" evidence="4">
    <location>
        <begin position="47"/>
        <end position="66"/>
    </location>
</feature>
<keyword evidence="7" id="KW-1185">Reference proteome</keyword>
<dbReference type="Pfam" id="PF00440">
    <property type="entry name" value="TetR_N"/>
    <property type="match status" value="1"/>
</dbReference>
<keyword evidence="1" id="KW-0805">Transcription regulation</keyword>
<dbReference type="PROSITE" id="PS50977">
    <property type="entry name" value="HTH_TETR_2"/>
    <property type="match status" value="1"/>
</dbReference>
<dbReference type="EMBL" id="BNAD01000005">
    <property type="protein sequence ID" value="GHE17710.1"/>
    <property type="molecule type" value="Genomic_DNA"/>
</dbReference>
<dbReference type="InterPro" id="IPR050109">
    <property type="entry name" value="HTH-type_TetR-like_transc_reg"/>
</dbReference>
<proteinExistence type="predicted"/>
<dbReference type="RefSeq" id="WP_191279637.1">
    <property type="nucleotide sequence ID" value="NZ_BNAD01000005.1"/>
</dbReference>
<sequence length="212" mass="23738">MSTTWDVDPAPSGAGGRALTNRGVRTRTALLEAAEAVFAEHGYHDASIVKITEAAKVAQGTFYLYFESKQQVFDELVRDLNRRVRHAMRERSDQGSTRAERERLGFRGYFEFVAEHPALYRIIRQAEIVAPDILREHYERISIGYVEGLRTAMAAGEIGEADPEVVSWILMAIGEMVGARWVLWGESDTVPDDVFDQVMGFVERGLATRGDA</sequence>
<dbReference type="PANTHER" id="PTHR30055">
    <property type="entry name" value="HTH-TYPE TRANSCRIPTIONAL REGULATOR RUTR"/>
    <property type="match status" value="1"/>
</dbReference>
<feature type="domain" description="HTH tetR-type" evidence="5">
    <location>
        <begin position="24"/>
        <end position="84"/>
    </location>
</feature>
<keyword evidence="3" id="KW-0804">Transcription</keyword>
<evidence type="ECO:0000256" key="2">
    <source>
        <dbReference type="ARBA" id="ARBA00023125"/>
    </source>
</evidence>
<dbReference type="InterPro" id="IPR023772">
    <property type="entry name" value="DNA-bd_HTH_TetR-type_CS"/>
</dbReference>
<dbReference type="PROSITE" id="PS01081">
    <property type="entry name" value="HTH_TETR_1"/>
    <property type="match status" value="1"/>
</dbReference>
<gene>
    <name evidence="6" type="ORF">GCM10011376_23200</name>
</gene>
<protein>
    <submittedName>
        <fullName evidence="6">TetR family transcriptional regulator</fullName>
    </submittedName>
</protein>
<dbReference type="PRINTS" id="PR00455">
    <property type="entry name" value="HTHTETR"/>
</dbReference>
<dbReference type="SUPFAM" id="SSF46689">
    <property type="entry name" value="Homeodomain-like"/>
    <property type="match status" value="1"/>
</dbReference>
<evidence type="ECO:0000256" key="1">
    <source>
        <dbReference type="ARBA" id="ARBA00023015"/>
    </source>
</evidence>
<dbReference type="InterPro" id="IPR009057">
    <property type="entry name" value="Homeodomain-like_sf"/>
</dbReference>
<evidence type="ECO:0000256" key="4">
    <source>
        <dbReference type="PROSITE-ProRule" id="PRU00335"/>
    </source>
</evidence>
<evidence type="ECO:0000259" key="5">
    <source>
        <dbReference type="PROSITE" id="PS50977"/>
    </source>
</evidence>
<reference evidence="7" key="1">
    <citation type="journal article" date="2019" name="Int. J. Syst. Evol. Microbiol.">
        <title>The Global Catalogue of Microorganisms (GCM) 10K type strain sequencing project: providing services to taxonomists for standard genome sequencing and annotation.</title>
        <authorList>
            <consortium name="The Broad Institute Genomics Platform"/>
            <consortium name="The Broad Institute Genome Sequencing Center for Infectious Disease"/>
            <person name="Wu L."/>
            <person name="Ma J."/>
        </authorList>
    </citation>
    <scope>NUCLEOTIDE SEQUENCE [LARGE SCALE GENOMIC DNA]</scope>
    <source>
        <strain evidence="7">CGMCC 1.12791</strain>
    </source>
</reference>
<dbReference type="InterPro" id="IPR001647">
    <property type="entry name" value="HTH_TetR"/>
</dbReference>
<evidence type="ECO:0000256" key="3">
    <source>
        <dbReference type="ARBA" id="ARBA00023163"/>
    </source>
</evidence>
<accession>A0ABQ3HLC1</accession>
<dbReference type="Proteomes" id="UP000597341">
    <property type="component" value="Unassembled WGS sequence"/>
</dbReference>
<comment type="caution">
    <text evidence="6">The sequence shown here is derived from an EMBL/GenBank/DDBJ whole genome shotgun (WGS) entry which is preliminary data.</text>
</comment>